<dbReference type="PANTHER" id="PTHR46930:SF1">
    <property type="entry name" value="CDK5 REGULATORY SUBUNIT-ASSOCIATED PROTEIN 2"/>
    <property type="match status" value="1"/>
</dbReference>
<dbReference type="InterPro" id="IPR012943">
    <property type="entry name" value="Cnn_1N"/>
</dbReference>
<keyword evidence="5" id="KW-1185">Reference proteome</keyword>
<dbReference type="GO" id="GO:0046600">
    <property type="term" value="P:negative regulation of centriole replication"/>
    <property type="evidence" value="ECO:0007669"/>
    <property type="project" value="TreeGrafter"/>
</dbReference>
<organism evidence="4 5">
    <name type="scientific">Fundulus heteroclitus</name>
    <name type="common">Killifish</name>
    <name type="synonym">Mummichog</name>
    <dbReference type="NCBI Taxonomy" id="8078"/>
    <lineage>
        <taxon>Eukaryota</taxon>
        <taxon>Metazoa</taxon>
        <taxon>Chordata</taxon>
        <taxon>Craniata</taxon>
        <taxon>Vertebrata</taxon>
        <taxon>Euteleostomi</taxon>
        <taxon>Actinopterygii</taxon>
        <taxon>Neopterygii</taxon>
        <taxon>Teleostei</taxon>
        <taxon>Neoteleostei</taxon>
        <taxon>Acanthomorphata</taxon>
        <taxon>Ovalentaria</taxon>
        <taxon>Atherinomorphae</taxon>
        <taxon>Cyprinodontiformes</taxon>
        <taxon>Fundulidae</taxon>
        <taxon>Fundulus</taxon>
    </lineage>
</organism>
<dbReference type="GO" id="GO:0001578">
    <property type="term" value="P:microtubule bundle formation"/>
    <property type="evidence" value="ECO:0007669"/>
    <property type="project" value="TreeGrafter"/>
</dbReference>
<accession>A0A3Q2P4J1</accession>
<reference evidence="4" key="1">
    <citation type="submission" date="2025-08" db="UniProtKB">
        <authorList>
            <consortium name="Ensembl"/>
        </authorList>
    </citation>
    <scope>IDENTIFICATION</scope>
</reference>
<dbReference type="GO" id="GO:0035371">
    <property type="term" value="C:microtubule plus-end"/>
    <property type="evidence" value="ECO:0007669"/>
    <property type="project" value="TreeGrafter"/>
</dbReference>
<evidence type="ECO:0000256" key="1">
    <source>
        <dbReference type="ARBA" id="ARBA00004496"/>
    </source>
</evidence>
<dbReference type="AlphaFoldDB" id="A0A3Q2P4J1"/>
<feature type="domain" description="Centrosomin N-terminal motif 1" evidence="3">
    <location>
        <begin position="12"/>
        <end position="48"/>
    </location>
</feature>
<evidence type="ECO:0000313" key="4">
    <source>
        <dbReference type="Ensembl" id="ENSFHEP00000007059.1"/>
    </source>
</evidence>
<dbReference type="GO" id="GO:0097431">
    <property type="term" value="C:mitotic spindle pole"/>
    <property type="evidence" value="ECO:0007669"/>
    <property type="project" value="TreeGrafter"/>
</dbReference>
<dbReference type="GO" id="GO:0043015">
    <property type="term" value="F:gamma-tubulin binding"/>
    <property type="evidence" value="ECO:0007669"/>
    <property type="project" value="TreeGrafter"/>
</dbReference>
<evidence type="ECO:0000259" key="3">
    <source>
        <dbReference type="Pfam" id="PF07989"/>
    </source>
</evidence>
<sequence length="56" mass="6764">HFFCSGFLVMLQITALKKENFNLKLRIYFMEERMQQKCDDSTEDIFKTVLYSFVLC</sequence>
<evidence type="ECO:0000313" key="5">
    <source>
        <dbReference type="Proteomes" id="UP000265000"/>
    </source>
</evidence>
<dbReference type="STRING" id="8078.ENSFHEP00000007059"/>
<comment type="subcellular location">
    <subcellularLocation>
        <location evidence="1">Cytoplasm</location>
    </subcellularLocation>
</comment>
<name>A0A3Q2P4J1_FUNHE</name>
<dbReference type="GO" id="GO:0090266">
    <property type="term" value="P:regulation of mitotic cell cycle spindle assembly checkpoint"/>
    <property type="evidence" value="ECO:0007669"/>
    <property type="project" value="TreeGrafter"/>
</dbReference>
<dbReference type="InterPro" id="IPR042791">
    <property type="entry name" value="CDK5RAP2"/>
</dbReference>
<dbReference type="GeneTree" id="ENSGT01150000287980"/>
<evidence type="ECO:0000256" key="2">
    <source>
        <dbReference type="ARBA" id="ARBA00022490"/>
    </source>
</evidence>
<dbReference type="Pfam" id="PF07989">
    <property type="entry name" value="Cnn_1N"/>
    <property type="match status" value="1"/>
</dbReference>
<proteinExistence type="predicted"/>
<dbReference type="GO" id="GO:0007059">
    <property type="term" value="P:chromosome segregation"/>
    <property type="evidence" value="ECO:0007669"/>
    <property type="project" value="TreeGrafter"/>
</dbReference>
<protein>
    <recommendedName>
        <fullName evidence="3">Centrosomin N-terminal motif 1 domain-containing protein</fullName>
    </recommendedName>
</protein>
<dbReference type="GO" id="GO:0005737">
    <property type="term" value="C:cytoplasm"/>
    <property type="evidence" value="ECO:0007669"/>
    <property type="project" value="UniProtKB-SubCell"/>
</dbReference>
<keyword evidence="2" id="KW-0963">Cytoplasm</keyword>
<reference evidence="4" key="2">
    <citation type="submission" date="2025-09" db="UniProtKB">
        <authorList>
            <consortium name="Ensembl"/>
        </authorList>
    </citation>
    <scope>IDENTIFICATION</scope>
</reference>
<dbReference type="PANTHER" id="PTHR46930">
    <property type="entry name" value="CDK5 REGULATORY SUBUNIT-ASSOCIATED PROTEIN 2"/>
    <property type="match status" value="1"/>
</dbReference>
<dbReference type="GO" id="GO:0000242">
    <property type="term" value="C:pericentriolar material"/>
    <property type="evidence" value="ECO:0007669"/>
    <property type="project" value="TreeGrafter"/>
</dbReference>
<dbReference type="GO" id="GO:0007099">
    <property type="term" value="P:centriole replication"/>
    <property type="evidence" value="ECO:0007669"/>
    <property type="project" value="TreeGrafter"/>
</dbReference>
<dbReference type="Ensembl" id="ENSFHET00000004455.1">
    <property type="protein sequence ID" value="ENSFHEP00000007059.1"/>
    <property type="gene ID" value="ENSFHEG00000008137.1"/>
</dbReference>
<dbReference type="GO" id="GO:0008017">
    <property type="term" value="F:microtubule binding"/>
    <property type="evidence" value="ECO:0007669"/>
    <property type="project" value="TreeGrafter"/>
</dbReference>
<dbReference type="GO" id="GO:0000132">
    <property type="term" value="P:establishment of mitotic spindle orientation"/>
    <property type="evidence" value="ECO:0007669"/>
    <property type="project" value="TreeGrafter"/>
</dbReference>
<dbReference type="Proteomes" id="UP000265000">
    <property type="component" value="Unplaced"/>
</dbReference>